<proteinExistence type="predicted"/>
<comment type="caution">
    <text evidence="2">The sequence shown here is derived from an EMBL/GenBank/DDBJ whole genome shotgun (WGS) entry which is preliminary data.</text>
</comment>
<feature type="region of interest" description="Disordered" evidence="1">
    <location>
        <begin position="58"/>
        <end position="117"/>
    </location>
</feature>
<reference evidence="2" key="1">
    <citation type="submission" date="2022-08" db="EMBL/GenBank/DDBJ databases">
        <title>A Global Phylogenomic Analysis of the Shiitake Genus Lentinula.</title>
        <authorList>
            <consortium name="DOE Joint Genome Institute"/>
            <person name="Sierra-Patev S."/>
            <person name="Min B."/>
            <person name="Naranjo-Ortiz M."/>
            <person name="Looney B."/>
            <person name="Konkel Z."/>
            <person name="Slot J.C."/>
            <person name="Sakamoto Y."/>
            <person name="Steenwyk J.L."/>
            <person name="Rokas A."/>
            <person name="Carro J."/>
            <person name="Camarero S."/>
            <person name="Ferreira P."/>
            <person name="Molpeceres G."/>
            <person name="Ruiz-Duenas F.J."/>
            <person name="Serrano A."/>
            <person name="Henrissat B."/>
            <person name="Drula E."/>
            <person name="Hughes K.W."/>
            <person name="Mata J.L."/>
            <person name="Ishikawa N.K."/>
            <person name="Vargas-Isla R."/>
            <person name="Ushijima S."/>
            <person name="Smith C.A."/>
            <person name="Ahrendt S."/>
            <person name="Andreopoulos W."/>
            <person name="He G."/>
            <person name="Labutti K."/>
            <person name="Lipzen A."/>
            <person name="Ng V."/>
            <person name="Riley R."/>
            <person name="Sandor L."/>
            <person name="Barry K."/>
            <person name="Martinez A.T."/>
            <person name="Xiao Y."/>
            <person name="Gibbons J.G."/>
            <person name="Terashima K."/>
            <person name="Grigoriev I.V."/>
            <person name="Hibbett D.S."/>
        </authorList>
    </citation>
    <scope>NUCLEOTIDE SEQUENCE</scope>
    <source>
        <strain evidence="2">RHP3577 ss4</strain>
    </source>
</reference>
<evidence type="ECO:0000256" key="1">
    <source>
        <dbReference type="SAM" id="MobiDB-lite"/>
    </source>
</evidence>
<feature type="compositionally biased region" description="Polar residues" evidence="1">
    <location>
        <begin position="62"/>
        <end position="73"/>
    </location>
</feature>
<evidence type="ECO:0000313" key="2">
    <source>
        <dbReference type="EMBL" id="KAJ4471220.1"/>
    </source>
</evidence>
<protein>
    <submittedName>
        <fullName evidence="2">Uncharacterized protein</fullName>
    </submittedName>
</protein>
<keyword evidence="3" id="KW-1185">Reference proteome</keyword>
<sequence>MSSRLASLLTEKIPGGPISTSSTEVTVLPNNTMRAFCYLAEAQYQYLSGDLEIRPQEKAKFRSTSQSNSQSFKGSKRIRKSTEDCPTSVVRIQSDYLPATPHPISPHSASTPASAPTSLLCEDKDRLQVDIWSEDRKKTNREGTRICTKGWDEKSWRSYRVQFKPGVEDEV</sequence>
<organism evidence="2 3">
    <name type="scientific">Lentinula lateritia</name>
    <dbReference type="NCBI Taxonomy" id="40482"/>
    <lineage>
        <taxon>Eukaryota</taxon>
        <taxon>Fungi</taxon>
        <taxon>Dikarya</taxon>
        <taxon>Basidiomycota</taxon>
        <taxon>Agaricomycotina</taxon>
        <taxon>Agaricomycetes</taxon>
        <taxon>Agaricomycetidae</taxon>
        <taxon>Agaricales</taxon>
        <taxon>Marasmiineae</taxon>
        <taxon>Omphalotaceae</taxon>
        <taxon>Lentinula</taxon>
    </lineage>
</organism>
<dbReference type="Proteomes" id="UP001150217">
    <property type="component" value="Unassembled WGS sequence"/>
</dbReference>
<accession>A0ABQ8V6K3</accession>
<feature type="compositionally biased region" description="Low complexity" evidence="1">
    <location>
        <begin position="105"/>
        <end position="117"/>
    </location>
</feature>
<name>A0ABQ8V6K3_9AGAR</name>
<gene>
    <name evidence="2" type="ORF">C8R41DRAFT_870596</name>
</gene>
<evidence type="ECO:0000313" key="3">
    <source>
        <dbReference type="Proteomes" id="UP001150217"/>
    </source>
</evidence>
<dbReference type="EMBL" id="JANVFT010000087">
    <property type="protein sequence ID" value="KAJ4471220.1"/>
    <property type="molecule type" value="Genomic_DNA"/>
</dbReference>